<feature type="region of interest" description="Disordered" evidence="1">
    <location>
        <begin position="454"/>
        <end position="495"/>
    </location>
</feature>
<accession>A0A4S8X7V3</accession>
<dbReference type="InterPro" id="IPR036910">
    <property type="entry name" value="HMG_box_dom_sf"/>
</dbReference>
<dbReference type="Gene3D" id="1.10.30.10">
    <property type="entry name" value="High mobility group box domain"/>
    <property type="match status" value="1"/>
</dbReference>
<dbReference type="AlphaFoldDB" id="A0A4S8X7V3"/>
<reference evidence="2 3" key="1">
    <citation type="submission" date="2018-10" db="EMBL/GenBank/DDBJ databases">
        <title>Fifty Aureobasidium pullulans genomes reveal a recombining polyextremotolerant generalist.</title>
        <authorList>
            <person name="Gostincar C."/>
            <person name="Turk M."/>
            <person name="Zajc J."/>
            <person name="Gunde-Cimerman N."/>
        </authorList>
    </citation>
    <scope>NUCLEOTIDE SEQUENCE [LARGE SCALE GENOMIC DNA]</scope>
    <source>
        <strain evidence="2 3">EXF-11013</strain>
    </source>
</reference>
<dbReference type="EMBL" id="QZAL01000205">
    <property type="protein sequence ID" value="THW33586.1"/>
    <property type="molecule type" value="Genomic_DNA"/>
</dbReference>
<comment type="caution">
    <text evidence="2">The sequence shown here is derived from an EMBL/GenBank/DDBJ whole genome shotgun (WGS) entry which is preliminary data.</text>
</comment>
<sequence length="495" mass="54231">MSELLDNFNPELLMTPIAEQGSTVERQTELPTPTDGLDFDFSDMDLADVPDFDFGIPTVISDIPTGGLDFTPCATPGPSQPDANPFGYNNAGLPYQSNFGQYAPAPMMPQQYIPMYAPQYQYAYPPFGYQPPPGYMLVPTANFYGQPMMPMMQAPMPMPMQAPGFSFTPAPEAPTYPAPEDNDVDMSGVPSTPLRRSGRNAAGKKTTHQDPASPSRDATPAKRQKRTLPKVARPAVELKAPISVLTADLGSPKDMLAFANRSIAVRHAEAAKRGKTPRPLNRFVCYRSAYSDLTTKWASSSDHRNISCILGASWKIEPQSIINQFDKIAALDFANHIKAFPTYKYLSGQSRGTKPVKPRTTPHPKKQRQPKKYAGRPCARPVCPESDDDEMTPIPQSPTITLNNEDVMSEGDDEMADLFGSSSPSTPKSTRTPTPSPTPSRYNLRHRQISTSVFHRTPSSPISAIATSTPGVTDRPQRTQRTTALSPSHGRQNII</sequence>
<feature type="compositionally biased region" description="Basic residues" evidence="1">
    <location>
        <begin position="354"/>
        <end position="374"/>
    </location>
</feature>
<dbReference type="SUPFAM" id="SSF47095">
    <property type="entry name" value="HMG-box"/>
    <property type="match status" value="1"/>
</dbReference>
<feature type="region of interest" description="Disordered" evidence="1">
    <location>
        <begin position="163"/>
        <end position="232"/>
    </location>
</feature>
<feature type="compositionally biased region" description="Low complexity" evidence="1">
    <location>
        <begin position="421"/>
        <end position="433"/>
    </location>
</feature>
<feature type="compositionally biased region" description="Polar residues" evidence="1">
    <location>
        <begin position="454"/>
        <end position="471"/>
    </location>
</feature>
<feature type="compositionally biased region" description="Polar residues" evidence="1">
    <location>
        <begin position="397"/>
        <end position="406"/>
    </location>
</feature>
<feature type="compositionally biased region" description="Polar residues" evidence="1">
    <location>
        <begin position="479"/>
        <end position="495"/>
    </location>
</feature>
<evidence type="ECO:0008006" key="4">
    <source>
        <dbReference type="Google" id="ProtNLM"/>
    </source>
</evidence>
<dbReference type="Proteomes" id="UP000310687">
    <property type="component" value="Unassembled WGS sequence"/>
</dbReference>
<feature type="compositionally biased region" description="Acidic residues" evidence="1">
    <location>
        <begin position="407"/>
        <end position="416"/>
    </location>
</feature>
<evidence type="ECO:0000313" key="3">
    <source>
        <dbReference type="Proteomes" id="UP000310687"/>
    </source>
</evidence>
<gene>
    <name evidence="2" type="ORF">D6D22_09037</name>
</gene>
<evidence type="ECO:0000313" key="2">
    <source>
        <dbReference type="EMBL" id="THW33586.1"/>
    </source>
</evidence>
<protein>
    <recommendedName>
        <fullName evidence="4">HMG box domain-containing protein</fullName>
    </recommendedName>
</protein>
<proteinExistence type="predicted"/>
<feature type="region of interest" description="Disordered" evidence="1">
    <location>
        <begin position="348"/>
        <end position="441"/>
    </location>
</feature>
<name>A0A4S8X7V3_AURPU</name>
<evidence type="ECO:0000256" key="1">
    <source>
        <dbReference type="SAM" id="MobiDB-lite"/>
    </source>
</evidence>
<organism evidence="2 3">
    <name type="scientific">Aureobasidium pullulans</name>
    <name type="common">Black yeast</name>
    <name type="synonym">Pullularia pullulans</name>
    <dbReference type="NCBI Taxonomy" id="5580"/>
    <lineage>
        <taxon>Eukaryota</taxon>
        <taxon>Fungi</taxon>
        <taxon>Dikarya</taxon>
        <taxon>Ascomycota</taxon>
        <taxon>Pezizomycotina</taxon>
        <taxon>Dothideomycetes</taxon>
        <taxon>Dothideomycetidae</taxon>
        <taxon>Dothideales</taxon>
        <taxon>Saccotheciaceae</taxon>
        <taxon>Aureobasidium</taxon>
    </lineage>
</organism>